<dbReference type="RefSeq" id="WP_106252843.1">
    <property type="nucleotide sequence ID" value="NZ_PVNG01000040.1"/>
</dbReference>
<dbReference type="AlphaFoldDB" id="A0A2T0LXK8"/>
<dbReference type="Proteomes" id="UP000238312">
    <property type="component" value="Unassembled WGS sequence"/>
</dbReference>
<organism evidence="3 4">
    <name type="scientific">Nonomuraea fuscirosea</name>
    <dbReference type="NCBI Taxonomy" id="1291556"/>
    <lineage>
        <taxon>Bacteria</taxon>
        <taxon>Bacillati</taxon>
        <taxon>Actinomycetota</taxon>
        <taxon>Actinomycetes</taxon>
        <taxon>Streptosporangiales</taxon>
        <taxon>Streptosporangiaceae</taxon>
        <taxon>Nonomuraea</taxon>
    </lineage>
</organism>
<dbReference type="OrthoDB" id="9815825at2"/>
<dbReference type="Pfam" id="PF22725">
    <property type="entry name" value="GFO_IDH_MocA_C3"/>
    <property type="match status" value="1"/>
</dbReference>
<reference evidence="3 4" key="1">
    <citation type="submission" date="2018-03" db="EMBL/GenBank/DDBJ databases">
        <title>Genomic Encyclopedia of Type Strains, Phase III (KMG-III): the genomes of soil and plant-associated and newly described type strains.</title>
        <authorList>
            <person name="Whitman W."/>
        </authorList>
    </citation>
    <scope>NUCLEOTIDE SEQUENCE [LARGE SCALE GENOMIC DNA]</scope>
    <source>
        <strain evidence="3 4">CGMCC 4.7104</strain>
    </source>
</reference>
<dbReference type="InterPro" id="IPR000683">
    <property type="entry name" value="Gfo/Idh/MocA-like_OxRdtase_N"/>
</dbReference>
<dbReference type="SUPFAM" id="SSF55347">
    <property type="entry name" value="Glyceraldehyde-3-phosphate dehydrogenase-like, C-terminal domain"/>
    <property type="match status" value="1"/>
</dbReference>
<dbReference type="InterPro" id="IPR036291">
    <property type="entry name" value="NAD(P)-bd_dom_sf"/>
</dbReference>
<evidence type="ECO:0000259" key="1">
    <source>
        <dbReference type="Pfam" id="PF01408"/>
    </source>
</evidence>
<evidence type="ECO:0000259" key="2">
    <source>
        <dbReference type="Pfam" id="PF22725"/>
    </source>
</evidence>
<proteinExistence type="predicted"/>
<dbReference type="GO" id="GO:0000166">
    <property type="term" value="F:nucleotide binding"/>
    <property type="evidence" value="ECO:0007669"/>
    <property type="project" value="InterPro"/>
</dbReference>
<dbReference type="InterPro" id="IPR055170">
    <property type="entry name" value="GFO_IDH_MocA-like_dom"/>
</dbReference>
<evidence type="ECO:0000313" key="3">
    <source>
        <dbReference type="EMBL" id="PRX48760.1"/>
    </source>
</evidence>
<keyword evidence="4" id="KW-1185">Reference proteome</keyword>
<dbReference type="EMBL" id="PVNG01000040">
    <property type="protein sequence ID" value="PRX48760.1"/>
    <property type="molecule type" value="Genomic_DNA"/>
</dbReference>
<dbReference type="SUPFAM" id="SSF51735">
    <property type="entry name" value="NAD(P)-binding Rossmann-fold domains"/>
    <property type="match status" value="1"/>
</dbReference>
<gene>
    <name evidence="3" type="ORF">B0I32_1405</name>
</gene>
<protein>
    <submittedName>
        <fullName evidence="3">UDP-N-acetylglucosamine 3-dehydrogenase</fullName>
    </submittedName>
</protein>
<sequence length="324" mass="33666">MVNCAVIGLGWMGRIRVAALGDIGDACLTACCDVDPDAAGLVADGVRFSADFAEIVTADDVDAVFVSTPDGLHRDATIAALRAGKYVFCEKPIATTLADADAMIAADPGGHLVIGHSLRSDPRYLAVQQRAQGGALGAPIHTFTRRNWPASEGRRQQDQTTLPLYLAVHDLDALQWITGSPIVEVYGVASETKIHGLKGTASIVATLRFANGCVGAHETSWALPDQAGLSNGDHALAYVGVDGCAYLTERDHGVVINGAGTVEYPDAMNTGMYAAETAKFITTARDGLPPLVSGSEGRAALAAALALQESLTTRGPVAVDGSIR</sequence>
<dbReference type="PANTHER" id="PTHR43377">
    <property type="entry name" value="BILIVERDIN REDUCTASE A"/>
    <property type="match status" value="1"/>
</dbReference>
<dbReference type="PANTHER" id="PTHR43377:SF1">
    <property type="entry name" value="BILIVERDIN REDUCTASE A"/>
    <property type="match status" value="1"/>
</dbReference>
<evidence type="ECO:0000313" key="4">
    <source>
        <dbReference type="Proteomes" id="UP000238312"/>
    </source>
</evidence>
<accession>A0A2T0LXK8</accession>
<name>A0A2T0LXK8_9ACTN</name>
<dbReference type="Gene3D" id="3.40.50.720">
    <property type="entry name" value="NAD(P)-binding Rossmann-like Domain"/>
    <property type="match status" value="1"/>
</dbReference>
<dbReference type="Pfam" id="PF01408">
    <property type="entry name" value="GFO_IDH_MocA"/>
    <property type="match status" value="1"/>
</dbReference>
<dbReference type="Gene3D" id="3.30.360.10">
    <property type="entry name" value="Dihydrodipicolinate Reductase, domain 2"/>
    <property type="match status" value="1"/>
</dbReference>
<comment type="caution">
    <text evidence="3">The sequence shown here is derived from an EMBL/GenBank/DDBJ whole genome shotgun (WGS) entry which is preliminary data.</text>
</comment>
<dbReference type="InterPro" id="IPR051450">
    <property type="entry name" value="Gfo/Idh/MocA_Oxidoreductases"/>
</dbReference>
<feature type="domain" description="GFO/IDH/MocA-like oxidoreductase" evidence="2">
    <location>
        <begin position="124"/>
        <end position="226"/>
    </location>
</feature>
<feature type="domain" description="Gfo/Idh/MocA-like oxidoreductase N-terminal" evidence="1">
    <location>
        <begin position="2"/>
        <end position="106"/>
    </location>
</feature>